<organism evidence="2 3">
    <name type="scientific">Trichinella nativa</name>
    <dbReference type="NCBI Taxonomy" id="6335"/>
    <lineage>
        <taxon>Eukaryota</taxon>
        <taxon>Metazoa</taxon>
        <taxon>Ecdysozoa</taxon>
        <taxon>Nematoda</taxon>
        <taxon>Enoplea</taxon>
        <taxon>Dorylaimia</taxon>
        <taxon>Trichinellida</taxon>
        <taxon>Trichinellidae</taxon>
        <taxon>Trichinella</taxon>
    </lineage>
</organism>
<proteinExistence type="predicted"/>
<reference evidence="2 3" key="1">
    <citation type="submission" date="2015-04" db="EMBL/GenBank/DDBJ databases">
        <title>Draft genome of the roundworm Trichinella nativa.</title>
        <authorList>
            <person name="Mitreva M."/>
        </authorList>
    </citation>
    <scope>NUCLEOTIDE SEQUENCE [LARGE SCALE GENOMIC DNA]</scope>
    <source>
        <strain evidence="2 3">ISS45</strain>
    </source>
</reference>
<feature type="non-terminal residue" evidence="2">
    <location>
        <position position="1"/>
    </location>
</feature>
<dbReference type="AlphaFoldDB" id="A0A1Y3F077"/>
<dbReference type="Gene3D" id="1.25.40.690">
    <property type="match status" value="1"/>
</dbReference>
<dbReference type="Proteomes" id="UP000243006">
    <property type="component" value="Unassembled WGS sequence"/>
</dbReference>
<sequence>LESDDDLKDVIDLQKLSDWLINRSGRYIFNHELNDDFQIFDEIFLLLIKGRIDEAVELCQSEKCYRLSTLLSQATLADESRKLMLDQLQAWTASKVDNFINPKIFKLYLLIAGQVTWRRSGNRVIDVLHNVHWLSAFAFFLWYYDGGAVSVENALKHYSEFWEHEKFSVPKPSPLYLYNSSADCVATDILYHLLMLFVNTKHSLESVLNNSTWSEDPLDYHLSWHLWTILHAVGYTNISNEQLNALHCAYAAQLEELGLWHWAIFVLSHIADSKTRITAIQRMIAYRGFSADEEVWSFLVKAIGIPEKWLFSSMALRAHAEEDFWTEFKWQLKACNYNMAHQLFTEHIGPKLFLEGKFDELLNIKKLILVKHSAGISEWHFPGEIYFEAIELMKMDSGKVESMTKSSAVTKRKLKKLATKLCFIPSDNILQLQCRTEIALKLLSIFQQLFSDKQVVQMSELLTELPVPDDTILDTAENVAKAAITYLKNAQVYGKE</sequence>
<evidence type="ECO:0000313" key="3">
    <source>
        <dbReference type="Proteomes" id="UP000243006"/>
    </source>
</evidence>
<name>A0A1Y3F077_9BILA</name>
<protein>
    <recommendedName>
        <fullName evidence="1">Nuclear pore complex protein NUP96 C-terminal domain-containing protein</fullName>
    </recommendedName>
</protein>
<dbReference type="InterPro" id="IPR021967">
    <property type="entry name" value="Nup98_C"/>
</dbReference>
<dbReference type="Pfam" id="PF12110">
    <property type="entry name" value="Nup96"/>
    <property type="match status" value="1"/>
</dbReference>
<evidence type="ECO:0000313" key="2">
    <source>
        <dbReference type="EMBL" id="OUC48718.1"/>
    </source>
</evidence>
<gene>
    <name evidence="2" type="ORF">D917_06003</name>
</gene>
<evidence type="ECO:0000259" key="1">
    <source>
        <dbReference type="Pfam" id="PF12110"/>
    </source>
</evidence>
<comment type="caution">
    <text evidence="2">The sequence shown here is derived from an EMBL/GenBank/DDBJ whole genome shotgun (WGS) entry which is preliminary data.</text>
</comment>
<dbReference type="EMBL" id="LVZM01002372">
    <property type="protein sequence ID" value="OUC48718.1"/>
    <property type="molecule type" value="Genomic_DNA"/>
</dbReference>
<feature type="domain" description="Nuclear pore complex protein NUP96 C-terminal" evidence="1">
    <location>
        <begin position="42"/>
        <end position="317"/>
    </location>
</feature>
<accession>A0A1Y3F077</accession>